<evidence type="ECO:0000313" key="2">
    <source>
        <dbReference type="Proteomes" id="UP000674234"/>
    </source>
</evidence>
<dbReference type="EMBL" id="JAFCNB010000005">
    <property type="protein sequence ID" value="MBP2704417.1"/>
    <property type="molecule type" value="Genomic_DNA"/>
</dbReference>
<protein>
    <submittedName>
        <fullName evidence="1">Uncharacterized protein</fullName>
    </submittedName>
</protein>
<dbReference type="RefSeq" id="WP_210155722.1">
    <property type="nucleotide sequence ID" value="NZ_JAFCNB010000005.1"/>
</dbReference>
<keyword evidence="2" id="KW-1185">Reference proteome</keyword>
<name>A0A940WI61_9ACTN</name>
<dbReference type="Proteomes" id="UP000674234">
    <property type="component" value="Unassembled WGS sequence"/>
</dbReference>
<dbReference type="AlphaFoldDB" id="A0A940WI61"/>
<reference evidence="1" key="1">
    <citation type="submission" date="2021-02" db="EMBL/GenBank/DDBJ databases">
        <title>Draft genome sequence of Microbispora sp. RL4-1S isolated from rice leaves in Thailand.</title>
        <authorList>
            <person name="Muangham S."/>
            <person name="Duangmal K."/>
        </authorList>
    </citation>
    <scope>NUCLEOTIDE SEQUENCE</scope>
    <source>
        <strain evidence="1">RL4-1S</strain>
    </source>
</reference>
<comment type="caution">
    <text evidence="1">The sequence shown here is derived from an EMBL/GenBank/DDBJ whole genome shotgun (WGS) entry which is preliminary data.</text>
</comment>
<accession>A0A940WI61</accession>
<gene>
    <name evidence="1" type="ORF">JOL79_11390</name>
</gene>
<organism evidence="1 2">
    <name type="scientific">Microbispora oryzae</name>
    <dbReference type="NCBI Taxonomy" id="2806554"/>
    <lineage>
        <taxon>Bacteria</taxon>
        <taxon>Bacillati</taxon>
        <taxon>Actinomycetota</taxon>
        <taxon>Actinomycetes</taxon>
        <taxon>Streptosporangiales</taxon>
        <taxon>Streptosporangiaceae</taxon>
        <taxon>Microbispora</taxon>
    </lineage>
</organism>
<proteinExistence type="predicted"/>
<evidence type="ECO:0000313" key="1">
    <source>
        <dbReference type="EMBL" id="MBP2704417.1"/>
    </source>
</evidence>
<sequence length="125" mass="13709">MTSDHHEERVKDLITRWATLHLGLVKLLEELPVPIAIPAISEDLVSDTLNATAHAAEIVLDQPISDRARDLIAQALTFWLAAHDLVVSFDATDQPWRARAASLALQQAAALCVLALDELDDTQPE</sequence>